<evidence type="ECO:0000256" key="17">
    <source>
        <dbReference type="ARBA" id="ARBA00047295"/>
    </source>
</evidence>
<comment type="similarity">
    <text evidence="3">Belongs to the cation transport ATPase (P-type) (TC 3.A.3) family. Type IIIB subfamily.</text>
</comment>
<dbReference type="SFLD" id="SFLDF00027">
    <property type="entry name" value="p-type_atpase"/>
    <property type="match status" value="1"/>
</dbReference>
<dbReference type="InterPro" id="IPR018303">
    <property type="entry name" value="ATPase_P-typ_P_site"/>
</dbReference>
<evidence type="ECO:0000256" key="12">
    <source>
        <dbReference type="ARBA" id="ARBA00022842"/>
    </source>
</evidence>
<evidence type="ECO:0000256" key="11">
    <source>
        <dbReference type="ARBA" id="ARBA00022840"/>
    </source>
</evidence>
<keyword evidence="10" id="KW-0547">Nucleotide-binding</keyword>
<dbReference type="NCBIfam" id="TIGR01524">
    <property type="entry name" value="ATPase-IIIB_Mg"/>
    <property type="match status" value="1"/>
</dbReference>
<dbReference type="SUPFAM" id="SSF81653">
    <property type="entry name" value="Calcium ATPase, transduction domain A"/>
    <property type="match status" value="1"/>
</dbReference>
<dbReference type="Pfam" id="PF00690">
    <property type="entry name" value="Cation_ATPase_N"/>
    <property type="match status" value="1"/>
</dbReference>
<feature type="transmembrane region" description="Helical" evidence="18">
    <location>
        <begin position="827"/>
        <end position="845"/>
    </location>
</feature>
<dbReference type="PRINTS" id="PR01836">
    <property type="entry name" value="MGATPASE"/>
</dbReference>
<sequence length="855" mass="91401">MEANAPGLSGLSLADLLDRLGTSPRGLTSEEARRRLVQLGPNEPAATTRREAAVVQGLRRVANPLVSILLLASLASAALGDLMNAAVVVVIVALSVAIEWAQTRRSHRAAERLRAQVAPTATTLRDGVFREIPRREVVPGDVLRLAAGDLVPADARLLTAKDLHVHQAALTGEPLPVEKIPDPGPSAAKSPVEMTQAVFLGSSVVSGTATAVAFATGVDTAFGGIARALATRPPQTEFERGMAQFGAFILRLVLFLVLLVIAFNAVLRRDPLESLLFAVALAVGLTPEFLPMITTVTLAQGAVRLARERVIVTSLSAIQNFGSIDVLCSDKTGTLTTGEMELEAHVDPLGAPAERPFLLAYLNSYFESGVDNPVDAAVLRTSTVSPLDAAVLRHEHPDINGFHKLDELPFDFERRRVSVVAEREGARLLVTKGAPESVLAIATAYEVGGEVRPLDDGARARCEATFHELGRQGYRVLAVAYRGVPARPAYGRDDEVDLTLAGLLAFVDPPLPDAAEIVGALREEGVDVKILTGDSELVAAHVCQQVGLDPGEIVLGGAIDRLDDASLSHLAERTRVFARVSPAQKNRILRALKARGHVVGYVGDGINDAPSLHTADVGISVAGAVDVARDAAQIVLLDRRLDVLRSGILEGRKAFGNVMKYLLMGTSSNFGNMFSMAGASVLLPFLPMLPAQILLNNLLYDLAQITIPTDNVDASFVRKPRRWDIAMIRRFMMVIGPISSAYDFVTFYALIRVFHAPAPLFRTGWFVESLATQTLVIFVIRTMGSAFKSSPSRALTATTLGVVAMALALPYSPFAALLGFAPLPPGFFLFLAGATLTYLAIVEAVKRALVRRMFA</sequence>
<keyword evidence="14 18" id="KW-1133">Transmembrane helix</keyword>
<dbReference type="InterPro" id="IPR023214">
    <property type="entry name" value="HAD_sf"/>
</dbReference>
<keyword evidence="13" id="KW-1278">Translocase</keyword>
<dbReference type="GO" id="GO:0015444">
    <property type="term" value="F:P-type magnesium transporter activity"/>
    <property type="evidence" value="ECO:0007669"/>
    <property type="project" value="UniProtKB-EC"/>
</dbReference>
<evidence type="ECO:0000313" key="21">
    <source>
        <dbReference type="Proteomes" id="UP000075515"/>
    </source>
</evidence>
<dbReference type="InterPro" id="IPR008250">
    <property type="entry name" value="ATPase_P-typ_transduc_dom_A_sf"/>
</dbReference>
<feature type="transmembrane region" description="Helical" evidence="18">
    <location>
        <begin position="795"/>
        <end position="821"/>
    </location>
</feature>
<evidence type="ECO:0000256" key="3">
    <source>
        <dbReference type="ARBA" id="ARBA00008746"/>
    </source>
</evidence>
<dbReference type="AlphaFoldDB" id="A0A150S136"/>
<dbReference type="InterPro" id="IPR059000">
    <property type="entry name" value="ATPase_P-type_domA"/>
</dbReference>
<dbReference type="InterPro" id="IPR001757">
    <property type="entry name" value="P_typ_ATPase"/>
</dbReference>
<feature type="transmembrane region" description="Helical" evidence="18">
    <location>
        <begin position="731"/>
        <end position="751"/>
    </location>
</feature>
<dbReference type="Pfam" id="PF00689">
    <property type="entry name" value="Cation_ATPase_C"/>
    <property type="match status" value="1"/>
</dbReference>
<dbReference type="SMART" id="SM00831">
    <property type="entry name" value="Cation_ATPase_N"/>
    <property type="match status" value="1"/>
</dbReference>
<feature type="transmembrane region" description="Helical" evidence="18">
    <location>
        <begin position="242"/>
        <end position="263"/>
    </location>
</feature>
<dbReference type="Proteomes" id="UP000075515">
    <property type="component" value="Unassembled WGS sequence"/>
</dbReference>
<dbReference type="InterPro" id="IPR006068">
    <property type="entry name" value="ATPase_P-typ_cation-transptr_C"/>
</dbReference>
<dbReference type="Gene3D" id="1.20.1110.10">
    <property type="entry name" value="Calcium-transporting ATPase, transmembrane domain"/>
    <property type="match status" value="1"/>
</dbReference>
<dbReference type="InterPro" id="IPR023298">
    <property type="entry name" value="ATPase_P-typ_TM_dom_sf"/>
</dbReference>
<dbReference type="EMBL" id="JEMC01003382">
    <property type="protein sequence ID" value="KYF81700.1"/>
    <property type="molecule type" value="Genomic_DNA"/>
</dbReference>
<dbReference type="PANTHER" id="PTHR42861">
    <property type="entry name" value="CALCIUM-TRANSPORTING ATPASE"/>
    <property type="match status" value="1"/>
</dbReference>
<dbReference type="SUPFAM" id="SSF81665">
    <property type="entry name" value="Calcium ATPase, transmembrane domain M"/>
    <property type="match status" value="1"/>
</dbReference>
<evidence type="ECO:0000256" key="15">
    <source>
        <dbReference type="ARBA" id="ARBA00023136"/>
    </source>
</evidence>
<keyword evidence="15 18" id="KW-0472">Membrane</keyword>
<evidence type="ECO:0000256" key="14">
    <source>
        <dbReference type="ARBA" id="ARBA00022989"/>
    </source>
</evidence>
<dbReference type="InterPro" id="IPR036412">
    <property type="entry name" value="HAD-like_sf"/>
</dbReference>
<evidence type="ECO:0000256" key="16">
    <source>
        <dbReference type="ARBA" id="ARBA00029806"/>
    </source>
</evidence>
<dbReference type="Gene3D" id="2.70.150.10">
    <property type="entry name" value="Calcium-transporting ATPase, cytoplasmic transduction domain A"/>
    <property type="match status" value="1"/>
</dbReference>
<organism evidence="20 21">
    <name type="scientific">Sorangium cellulosum</name>
    <name type="common">Polyangium cellulosum</name>
    <dbReference type="NCBI Taxonomy" id="56"/>
    <lineage>
        <taxon>Bacteria</taxon>
        <taxon>Pseudomonadati</taxon>
        <taxon>Myxococcota</taxon>
        <taxon>Polyangia</taxon>
        <taxon>Polyangiales</taxon>
        <taxon>Polyangiaceae</taxon>
        <taxon>Sorangium</taxon>
    </lineage>
</organism>
<keyword evidence="7" id="KW-0997">Cell inner membrane</keyword>
<dbReference type="GO" id="GO:0016887">
    <property type="term" value="F:ATP hydrolysis activity"/>
    <property type="evidence" value="ECO:0007669"/>
    <property type="project" value="InterPro"/>
</dbReference>
<protein>
    <recommendedName>
        <fullName evidence="5">Magnesium-transporting ATPase, P-type 1</fullName>
        <ecNumber evidence="4">7.2.2.14</ecNumber>
    </recommendedName>
    <alternativeName>
        <fullName evidence="16">Mg(2+) transport ATPase, P-type 1</fullName>
    </alternativeName>
</protein>
<feature type="domain" description="Cation-transporting P-type ATPase N-terminal" evidence="19">
    <location>
        <begin position="7"/>
        <end position="81"/>
    </location>
</feature>
<evidence type="ECO:0000256" key="5">
    <source>
        <dbReference type="ARBA" id="ARBA00013555"/>
    </source>
</evidence>
<evidence type="ECO:0000256" key="8">
    <source>
        <dbReference type="ARBA" id="ARBA00022553"/>
    </source>
</evidence>
<evidence type="ECO:0000256" key="18">
    <source>
        <dbReference type="SAM" id="Phobius"/>
    </source>
</evidence>
<evidence type="ECO:0000256" key="10">
    <source>
        <dbReference type="ARBA" id="ARBA00022741"/>
    </source>
</evidence>
<dbReference type="GO" id="GO:0005524">
    <property type="term" value="F:ATP binding"/>
    <property type="evidence" value="ECO:0007669"/>
    <property type="project" value="UniProtKB-KW"/>
</dbReference>
<dbReference type="Pfam" id="PF00122">
    <property type="entry name" value="E1-E2_ATPase"/>
    <property type="match status" value="1"/>
</dbReference>
<dbReference type="EC" id="7.2.2.14" evidence="4"/>
<keyword evidence="9 18" id="KW-0812">Transmembrane</keyword>
<dbReference type="InterPro" id="IPR004014">
    <property type="entry name" value="ATPase_P-typ_cation-transptr_N"/>
</dbReference>
<evidence type="ECO:0000256" key="4">
    <source>
        <dbReference type="ARBA" id="ARBA00012786"/>
    </source>
</evidence>
<evidence type="ECO:0000256" key="13">
    <source>
        <dbReference type="ARBA" id="ARBA00022967"/>
    </source>
</evidence>
<evidence type="ECO:0000256" key="9">
    <source>
        <dbReference type="ARBA" id="ARBA00022692"/>
    </source>
</evidence>
<proteinExistence type="inferred from homology"/>
<accession>A0A150S136</accession>
<comment type="subcellular location">
    <subcellularLocation>
        <location evidence="2">Cell inner membrane</location>
        <topology evidence="2">Multi-pass membrane protein</topology>
    </subcellularLocation>
</comment>
<dbReference type="InterPro" id="IPR044492">
    <property type="entry name" value="P_typ_ATPase_HD_dom"/>
</dbReference>
<keyword evidence="6" id="KW-1003">Cell membrane</keyword>
<dbReference type="InterPro" id="IPR023299">
    <property type="entry name" value="ATPase_P-typ_cyto_dom_N"/>
</dbReference>
<keyword evidence="8" id="KW-0597">Phosphoprotein</keyword>
<evidence type="ECO:0000259" key="19">
    <source>
        <dbReference type="SMART" id="SM00831"/>
    </source>
</evidence>
<dbReference type="Gene3D" id="3.40.1110.10">
    <property type="entry name" value="Calcium-transporting ATPase, cytoplasmic domain N"/>
    <property type="match status" value="1"/>
</dbReference>
<dbReference type="SUPFAM" id="SSF56784">
    <property type="entry name" value="HAD-like"/>
    <property type="match status" value="1"/>
</dbReference>
<comment type="caution">
    <text evidence="20">The sequence shown here is derived from an EMBL/GenBank/DDBJ whole genome shotgun (WGS) entry which is preliminary data.</text>
</comment>
<comment type="function">
    <text evidence="1">Mediates magnesium influx to the cytosol.</text>
</comment>
<dbReference type="InterPro" id="IPR006415">
    <property type="entry name" value="P-type_ATPase_IIIB"/>
</dbReference>
<reference evidence="20 21" key="1">
    <citation type="submission" date="2014-02" db="EMBL/GenBank/DDBJ databases">
        <title>The small core and large imbalanced accessory genome model reveals a collaborative survival strategy of Sorangium cellulosum strains in nature.</title>
        <authorList>
            <person name="Han K."/>
            <person name="Peng R."/>
            <person name="Blom J."/>
            <person name="Li Y.-Z."/>
        </authorList>
    </citation>
    <scope>NUCLEOTIDE SEQUENCE [LARGE SCALE GENOMIC DNA]</scope>
    <source>
        <strain evidence="20 21">So0149</strain>
    </source>
</reference>
<evidence type="ECO:0000256" key="7">
    <source>
        <dbReference type="ARBA" id="ARBA00022519"/>
    </source>
</evidence>
<dbReference type="Gene3D" id="3.40.50.1000">
    <property type="entry name" value="HAD superfamily/HAD-like"/>
    <property type="match status" value="1"/>
</dbReference>
<feature type="transmembrane region" description="Helical" evidence="18">
    <location>
        <begin position="763"/>
        <end position="783"/>
    </location>
</feature>
<dbReference type="NCBIfam" id="TIGR01494">
    <property type="entry name" value="ATPase_P-type"/>
    <property type="match status" value="2"/>
</dbReference>
<evidence type="ECO:0000256" key="6">
    <source>
        <dbReference type="ARBA" id="ARBA00022475"/>
    </source>
</evidence>
<dbReference type="SFLD" id="SFLDG00002">
    <property type="entry name" value="C1.7:_P-type_atpase_like"/>
    <property type="match status" value="1"/>
</dbReference>
<dbReference type="GO" id="GO:0005886">
    <property type="term" value="C:plasma membrane"/>
    <property type="evidence" value="ECO:0007669"/>
    <property type="project" value="UniProtKB-SubCell"/>
</dbReference>
<name>A0A150S136_SORCE</name>
<feature type="transmembrane region" description="Helical" evidence="18">
    <location>
        <begin position="85"/>
        <end position="102"/>
    </location>
</feature>
<keyword evidence="12" id="KW-0460">Magnesium</keyword>
<evidence type="ECO:0000313" key="20">
    <source>
        <dbReference type="EMBL" id="KYF81700.1"/>
    </source>
</evidence>
<feature type="transmembrane region" description="Helical" evidence="18">
    <location>
        <begin position="275"/>
        <end position="299"/>
    </location>
</feature>
<keyword evidence="11" id="KW-0067">ATP-binding</keyword>
<evidence type="ECO:0000256" key="1">
    <source>
        <dbReference type="ARBA" id="ARBA00003954"/>
    </source>
</evidence>
<comment type="catalytic activity">
    <reaction evidence="17">
        <text>Mg(2+)(out) + ATP + H2O = Mg(2+)(in) + ADP + phosphate + H(+)</text>
        <dbReference type="Rhea" id="RHEA:10260"/>
        <dbReference type="ChEBI" id="CHEBI:15377"/>
        <dbReference type="ChEBI" id="CHEBI:15378"/>
        <dbReference type="ChEBI" id="CHEBI:18420"/>
        <dbReference type="ChEBI" id="CHEBI:30616"/>
        <dbReference type="ChEBI" id="CHEBI:43474"/>
        <dbReference type="ChEBI" id="CHEBI:456216"/>
        <dbReference type="EC" id="7.2.2.14"/>
    </reaction>
</comment>
<dbReference type="Pfam" id="PF13246">
    <property type="entry name" value="Cation_ATPase"/>
    <property type="match status" value="1"/>
</dbReference>
<evidence type="ECO:0000256" key="2">
    <source>
        <dbReference type="ARBA" id="ARBA00004429"/>
    </source>
</evidence>
<dbReference type="SFLD" id="SFLDS00003">
    <property type="entry name" value="Haloacid_Dehalogenase"/>
    <property type="match status" value="1"/>
</dbReference>
<gene>
    <name evidence="20" type="ORF">BE18_03250</name>
</gene>
<dbReference type="PROSITE" id="PS00154">
    <property type="entry name" value="ATPASE_E1_E2"/>
    <property type="match status" value="1"/>
</dbReference>